<evidence type="ECO:0000313" key="2">
    <source>
        <dbReference type="Proteomes" id="UP000215914"/>
    </source>
</evidence>
<sequence length="57" mass="6165">MSNCEPKALCIACHSSEVNRASRSEIIEVGTPCLETTSFKYMSASVENLSVSLIAKK</sequence>
<organism evidence="1 2">
    <name type="scientific">Helianthus annuus</name>
    <name type="common">Common sunflower</name>
    <dbReference type="NCBI Taxonomy" id="4232"/>
    <lineage>
        <taxon>Eukaryota</taxon>
        <taxon>Viridiplantae</taxon>
        <taxon>Streptophyta</taxon>
        <taxon>Embryophyta</taxon>
        <taxon>Tracheophyta</taxon>
        <taxon>Spermatophyta</taxon>
        <taxon>Magnoliopsida</taxon>
        <taxon>eudicotyledons</taxon>
        <taxon>Gunneridae</taxon>
        <taxon>Pentapetalae</taxon>
        <taxon>asterids</taxon>
        <taxon>campanulids</taxon>
        <taxon>Asterales</taxon>
        <taxon>Asteraceae</taxon>
        <taxon>Asteroideae</taxon>
        <taxon>Heliantheae alliance</taxon>
        <taxon>Heliantheae</taxon>
        <taxon>Helianthus</taxon>
    </lineage>
</organism>
<dbReference type="EMBL" id="MNCJ02000322">
    <property type="protein sequence ID" value="KAF5797540.1"/>
    <property type="molecule type" value="Genomic_DNA"/>
</dbReference>
<proteinExistence type="predicted"/>
<dbReference type="Proteomes" id="UP000215914">
    <property type="component" value="Unassembled WGS sequence"/>
</dbReference>
<dbReference type="Gramene" id="mRNA:HanXRQr2_Chr07g0281871">
    <property type="protein sequence ID" value="CDS:HanXRQr2_Chr07g0281871.1"/>
    <property type="gene ID" value="HanXRQr2_Chr07g0281871"/>
</dbReference>
<protein>
    <submittedName>
        <fullName evidence="1">Uncharacterized protein</fullName>
    </submittedName>
</protein>
<keyword evidence="2" id="KW-1185">Reference proteome</keyword>
<dbReference type="AlphaFoldDB" id="A0A9K3NF54"/>
<name>A0A9K3NF54_HELAN</name>
<evidence type="ECO:0000313" key="1">
    <source>
        <dbReference type="EMBL" id="KAF5797540.1"/>
    </source>
</evidence>
<reference evidence="1" key="1">
    <citation type="journal article" date="2017" name="Nature">
        <title>The sunflower genome provides insights into oil metabolism, flowering and Asterid evolution.</title>
        <authorList>
            <person name="Badouin H."/>
            <person name="Gouzy J."/>
            <person name="Grassa C.J."/>
            <person name="Murat F."/>
            <person name="Staton S.E."/>
            <person name="Cottret L."/>
            <person name="Lelandais-Briere C."/>
            <person name="Owens G.L."/>
            <person name="Carrere S."/>
            <person name="Mayjonade B."/>
            <person name="Legrand L."/>
            <person name="Gill N."/>
            <person name="Kane N.C."/>
            <person name="Bowers J.E."/>
            <person name="Hubner S."/>
            <person name="Bellec A."/>
            <person name="Berard A."/>
            <person name="Berges H."/>
            <person name="Blanchet N."/>
            <person name="Boniface M.C."/>
            <person name="Brunel D."/>
            <person name="Catrice O."/>
            <person name="Chaidir N."/>
            <person name="Claudel C."/>
            <person name="Donnadieu C."/>
            <person name="Faraut T."/>
            <person name="Fievet G."/>
            <person name="Helmstetter N."/>
            <person name="King M."/>
            <person name="Knapp S.J."/>
            <person name="Lai Z."/>
            <person name="Le Paslier M.C."/>
            <person name="Lippi Y."/>
            <person name="Lorenzon L."/>
            <person name="Mandel J.R."/>
            <person name="Marage G."/>
            <person name="Marchand G."/>
            <person name="Marquand E."/>
            <person name="Bret-Mestries E."/>
            <person name="Morien E."/>
            <person name="Nambeesan S."/>
            <person name="Nguyen T."/>
            <person name="Pegot-Espagnet P."/>
            <person name="Pouilly N."/>
            <person name="Raftis F."/>
            <person name="Sallet E."/>
            <person name="Schiex T."/>
            <person name="Thomas J."/>
            <person name="Vandecasteele C."/>
            <person name="Vares D."/>
            <person name="Vear F."/>
            <person name="Vautrin S."/>
            <person name="Crespi M."/>
            <person name="Mangin B."/>
            <person name="Burke J.M."/>
            <person name="Salse J."/>
            <person name="Munos S."/>
            <person name="Vincourt P."/>
            <person name="Rieseberg L.H."/>
            <person name="Langlade N.B."/>
        </authorList>
    </citation>
    <scope>NUCLEOTIDE SEQUENCE</scope>
    <source>
        <tissue evidence="1">Leaves</tissue>
    </source>
</reference>
<accession>A0A9K3NF54</accession>
<reference evidence="1" key="2">
    <citation type="submission" date="2020-06" db="EMBL/GenBank/DDBJ databases">
        <title>Helianthus annuus Genome sequencing and assembly Release 2.</title>
        <authorList>
            <person name="Gouzy J."/>
            <person name="Langlade N."/>
            <person name="Munos S."/>
        </authorList>
    </citation>
    <scope>NUCLEOTIDE SEQUENCE</scope>
    <source>
        <tissue evidence="1">Leaves</tissue>
    </source>
</reference>
<comment type="caution">
    <text evidence="1">The sequence shown here is derived from an EMBL/GenBank/DDBJ whole genome shotgun (WGS) entry which is preliminary data.</text>
</comment>
<gene>
    <name evidence="1" type="ORF">HanXRQr2_Chr07g0281871</name>
</gene>